<dbReference type="Proteomes" id="UP000619265">
    <property type="component" value="Unassembled WGS sequence"/>
</dbReference>
<proteinExistence type="inferred from homology"/>
<comment type="similarity">
    <text evidence="2">Belongs to the FKBP-type PPIase family.</text>
</comment>
<name>A0A833UI24_JUGRE</name>
<evidence type="ECO:0000256" key="7">
    <source>
        <dbReference type="ARBA" id="ARBA00023235"/>
    </source>
</evidence>
<comment type="catalytic activity">
    <reaction evidence="1 8">
        <text>[protein]-peptidylproline (omega=180) = [protein]-peptidylproline (omega=0)</text>
        <dbReference type="Rhea" id="RHEA:16237"/>
        <dbReference type="Rhea" id="RHEA-COMP:10747"/>
        <dbReference type="Rhea" id="RHEA-COMP:10748"/>
        <dbReference type="ChEBI" id="CHEBI:83833"/>
        <dbReference type="ChEBI" id="CHEBI:83834"/>
        <dbReference type="EC" id="5.2.1.8"/>
    </reaction>
</comment>
<dbReference type="Gene3D" id="3.10.50.40">
    <property type="match status" value="3"/>
</dbReference>
<feature type="domain" description="PPIase FKBP-type" evidence="11">
    <location>
        <begin position="78"/>
        <end position="165"/>
    </location>
</feature>
<dbReference type="FunFam" id="1.25.40.10:FF:000008">
    <property type="entry name" value="Peptidylprolyl isomerase"/>
    <property type="match status" value="1"/>
</dbReference>
<evidence type="ECO:0000259" key="11">
    <source>
        <dbReference type="PROSITE" id="PS50059"/>
    </source>
</evidence>
<dbReference type="InterPro" id="IPR050754">
    <property type="entry name" value="FKBP4/5/8-like"/>
</dbReference>
<dbReference type="InterPro" id="IPR019734">
    <property type="entry name" value="TPR_rpt"/>
</dbReference>
<evidence type="ECO:0000256" key="6">
    <source>
        <dbReference type="ARBA" id="ARBA00023110"/>
    </source>
</evidence>
<evidence type="ECO:0000256" key="3">
    <source>
        <dbReference type="ARBA" id="ARBA00013194"/>
    </source>
</evidence>
<evidence type="ECO:0000256" key="1">
    <source>
        <dbReference type="ARBA" id="ARBA00000971"/>
    </source>
</evidence>
<dbReference type="InterPro" id="IPR046357">
    <property type="entry name" value="PPIase_dom_sf"/>
</dbReference>
<evidence type="ECO:0000256" key="2">
    <source>
        <dbReference type="ARBA" id="ARBA00006577"/>
    </source>
</evidence>
<dbReference type="FunFam" id="3.10.50.40:FF:000017">
    <property type="entry name" value="Peptidylprolyl isomerase"/>
    <property type="match status" value="1"/>
</dbReference>
<evidence type="ECO:0000313" key="12">
    <source>
        <dbReference type="EMBL" id="KAF5461944.1"/>
    </source>
</evidence>
<dbReference type="SUPFAM" id="SSF54534">
    <property type="entry name" value="FKBP-like"/>
    <property type="match status" value="3"/>
</dbReference>
<dbReference type="EMBL" id="LIHL02000008">
    <property type="protein sequence ID" value="KAF5461944.1"/>
    <property type="molecule type" value="Genomic_DNA"/>
</dbReference>
<dbReference type="PANTHER" id="PTHR46512">
    <property type="entry name" value="PEPTIDYLPROLYL ISOMERASE"/>
    <property type="match status" value="1"/>
</dbReference>
<comment type="caution">
    <text evidence="12">The sequence shown here is derived from an EMBL/GenBank/DDBJ whole genome shotgun (WGS) entry which is preliminary data.</text>
</comment>
<gene>
    <name evidence="12" type="ORF">F2P56_018002</name>
</gene>
<feature type="repeat" description="TPR" evidence="9">
    <location>
        <begin position="504"/>
        <end position="537"/>
    </location>
</feature>
<dbReference type="Gramene" id="Jr08_06790_p1">
    <property type="protein sequence ID" value="cds.Jr08_06790_p1"/>
    <property type="gene ID" value="Jr08_06790"/>
</dbReference>
<reference evidence="12" key="2">
    <citation type="submission" date="2020-03" db="EMBL/GenBank/DDBJ databases">
        <title>Walnut 2.0.</title>
        <authorList>
            <person name="Marrano A."/>
            <person name="Britton M."/>
            <person name="Zimin A.V."/>
            <person name="Zaini P.A."/>
            <person name="Workman R."/>
            <person name="Puiu D."/>
            <person name="Bianco L."/>
            <person name="Allen B.J."/>
            <person name="Troggio M."/>
            <person name="Leslie C.A."/>
            <person name="Timp W."/>
            <person name="Dendekar A."/>
            <person name="Salzberg S.L."/>
            <person name="Neale D.B."/>
        </authorList>
    </citation>
    <scope>NUCLEOTIDE SEQUENCE</scope>
    <source>
        <tissue evidence="12">Leaves</tissue>
    </source>
</reference>
<feature type="domain" description="PPIase FKBP-type" evidence="11">
    <location>
        <begin position="312"/>
        <end position="404"/>
    </location>
</feature>
<feature type="region of interest" description="Disordered" evidence="10">
    <location>
        <begin position="593"/>
        <end position="614"/>
    </location>
</feature>
<dbReference type="SMART" id="SM00028">
    <property type="entry name" value="TPR"/>
    <property type="match status" value="3"/>
</dbReference>
<feature type="compositionally biased region" description="Acidic residues" evidence="10">
    <location>
        <begin position="29"/>
        <end position="40"/>
    </location>
</feature>
<keyword evidence="7 8" id="KW-0413">Isomerase</keyword>
<feature type="domain" description="PPIase FKBP-type" evidence="11">
    <location>
        <begin position="193"/>
        <end position="284"/>
    </location>
</feature>
<dbReference type="EC" id="5.2.1.8" evidence="3 8"/>
<evidence type="ECO:0000256" key="9">
    <source>
        <dbReference type="PROSITE-ProRule" id="PRU00339"/>
    </source>
</evidence>
<dbReference type="Gene3D" id="1.25.40.10">
    <property type="entry name" value="Tetratricopeptide repeat domain"/>
    <property type="match status" value="1"/>
</dbReference>
<evidence type="ECO:0000256" key="8">
    <source>
        <dbReference type="PROSITE-ProRule" id="PRU00277"/>
    </source>
</evidence>
<evidence type="ECO:0000256" key="4">
    <source>
        <dbReference type="ARBA" id="ARBA00022737"/>
    </source>
</evidence>
<dbReference type="PANTHER" id="PTHR46512:SF9">
    <property type="entry name" value="PEPTIDYLPROLYL ISOMERASE"/>
    <property type="match status" value="1"/>
</dbReference>
<feature type="non-terminal residue" evidence="12">
    <location>
        <position position="614"/>
    </location>
</feature>
<dbReference type="InterPro" id="IPR001179">
    <property type="entry name" value="PPIase_FKBP_dom"/>
</dbReference>
<feature type="region of interest" description="Disordered" evidence="10">
    <location>
        <begin position="1"/>
        <end position="54"/>
    </location>
</feature>
<dbReference type="InterPro" id="IPR011990">
    <property type="entry name" value="TPR-like_helical_dom_sf"/>
</dbReference>
<dbReference type="AlphaFoldDB" id="A0A833UI24"/>
<organism evidence="12 13">
    <name type="scientific">Juglans regia</name>
    <name type="common">English walnut</name>
    <dbReference type="NCBI Taxonomy" id="51240"/>
    <lineage>
        <taxon>Eukaryota</taxon>
        <taxon>Viridiplantae</taxon>
        <taxon>Streptophyta</taxon>
        <taxon>Embryophyta</taxon>
        <taxon>Tracheophyta</taxon>
        <taxon>Spermatophyta</taxon>
        <taxon>Magnoliopsida</taxon>
        <taxon>eudicotyledons</taxon>
        <taxon>Gunneridae</taxon>
        <taxon>Pentapetalae</taxon>
        <taxon>rosids</taxon>
        <taxon>fabids</taxon>
        <taxon>Fagales</taxon>
        <taxon>Juglandaceae</taxon>
        <taxon>Juglans</taxon>
    </lineage>
</organism>
<dbReference type="PROSITE" id="PS50005">
    <property type="entry name" value="TPR"/>
    <property type="match status" value="1"/>
</dbReference>
<protein>
    <recommendedName>
        <fullName evidence="3 8">peptidylprolyl isomerase</fullName>
        <ecNumber evidence="3 8">5.2.1.8</ecNumber>
    </recommendedName>
</protein>
<keyword evidence="6 8" id="KW-0697">Rotamase</keyword>
<keyword evidence="5 9" id="KW-0802">TPR repeat</keyword>
<sequence length="614" mass="68212">TTAAWEVQIDPLSGPTMDTEKATNVSNIEGDDDQDEEPGEVIESAPPLKVGEERELSSSGIKKKLLKQGQGWETPELGDEVTVHYVGTLLDGTTFESTRQRDEPITIKLGQGQVVSGLDHGIITMKKGETALFTLPPELAYGNAGNDIIPPFSVVRFEVQLVSWITVVDVRKDGGIIKKIMEKGEGNEGPGDLDEVLVKYRVALDDGTIVAETPEEGVEFYVKDGHLCPALPEAIKTMKRGEKVKLVVQPQHASVEEGRDASNGVHMLPHSSLLNIDIELVSFKPVIDVTGDFKVLKKILKEGEGALIANEGATVTISYMARLEDGTVFENKGIDGEKPLEFITDEEQVISGLDRAVATMKKGERAILTIHPDFGFGSSEVRRDLAVVPPASNVVYEVELLELMKEKAQWEMSNSEKIEAARRRKEEGNLLFQNGKYHRAGKKYDKAAEYISDDESFGDDEQKLAKQLRVSCWLNGAACSLKLNDFQGAIMLSSKVLDIESHNVKALYRRAQAYMETEDLFAAELDIKRALGTDPQNREVKLIQKNLKQLQAGSNKRDSKLYKNMFAQMTRDTPVSTKKMKVEKVEEEEEVMEMETEKVAENSPTMRELTHYLQ</sequence>
<evidence type="ECO:0000256" key="5">
    <source>
        <dbReference type="ARBA" id="ARBA00022803"/>
    </source>
</evidence>
<evidence type="ECO:0000313" key="13">
    <source>
        <dbReference type="Proteomes" id="UP000619265"/>
    </source>
</evidence>
<evidence type="ECO:0000256" key="10">
    <source>
        <dbReference type="SAM" id="MobiDB-lite"/>
    </source>
</evidence>
<dbReference type="FunFam" id="3.10.50.40:FF:000006">
    <property type="entry name" value="Peptidyl-prolyl cis-trans isomerase"/>
    <property type="match status" value="1"/>
</dbReference>
<dbReference type="Pfam" id="PF00254">
    <property type="entry name" value="FKBP_C"/>
    <property type="match status" value="3"/>
</dbReference>
<dbReference type="GO" id="GO:0003755">
    <property type="term" value="F:peptidyl-prolyl cis-trans isomerase activity"/>
    <property type="evidence" value="ECO:0007669"/>
    <property type="project" value="UniProtKB-KW"/>
</dbReference>
<dbReference type="PROSITE" id="PS50059">
    <property type="entry name" value="FKBP_PPIASE"/>
    <property type="match status" value="3"/>
</dbReference>
<reference evidence="12" key="1">
    <citation type="submission" date="2015-10" db="EMBL/GenBank/DDBJ databases">
        <authorList>
            <person name="Martinez-Garcia P.J."/>
            <person name="Crepeau M.W."/>
            <person name="Puiu D."/>
            <person name="Gonzalez-Ibeas D."/>
            <person name="Whalen J."/>
            <person name="Stevens K."/>
            <person name="Paul R."/>
            <person name="Butterfield T."/>
            <person name="Britton M."/>
            <person name="Reagan R."/>
            <person name="Chakraborty S."/>
            <person name="Walawage S.L."/>
            <person name="Vasquez-Gross H.A."/>
            <person name="Cardeno C."/>
            <person name="Famula R."/>
            <person name="Pratt K."/>
            <person name="Kuruganti S."/>
            <person name="Aradhya M.K."/>
            <person name="Leslie C.A."/>
            <person name="Dandekar A.M."/>
            <person name="Salzberg S.L."/>
            <person name="Wegrzyn J.L."/>
            <person name="Langley C.H."/>
            <person name="Neale D.B."/>
        </authorList>
    </citation>
    <scope>NUCLEOTIDE SEQUENCE</scope>
    <source>
        <tissue evidence="12">Leaves</tissue>
    </source>
</reference>
<dbReference type="SUPFAM" id="SSF48452">
    <property type="entry name" value="TPR-like"/>
    <property type="match status" value="1"/>
</dbReference>
<accession>A0A833UI24</accession>
<keyword evidence="4" id="KW-0677">Repeat</keyword>